<sequence>KAFRVFNSRTRKIEENMHVNFLENKPNVAGSGSEWLFNIDSLTKSMNYEPVSAGNQSNGDAGDVNAGDIQGDVDEISRNDDVYMPTLEATGIFDGAFNDRDLGAEADTNNLDSSTVVSPIPTTKVHKDYPKEQIIGDPNLNTQTRRMINFFEETAMVSFINMQRRTNHKDF</sequence>
<comment type="caution">
    <text evidence="1">The sequence shown here is derived from an EMBL/GenBank/DDBJ whole genome shotgun (WGS) entry which is preliminary data.</text>
</comment>
<protein>
    <submittedName>
        <fullName evidence="1">Ribonuclease H-like domain-containing protein</fullName>
    </submittedName>
</protein>
<reference evidence="1" key="1">
    <citation type="journal article" date="2019" name="Sci. Rep.">
        <title>Draft genome of Tanacetum cinerariifolium, the natural source of mosquito coil.</title>
        <authorList>
            <person name="Yamashiro T."/>
            <person name="Shiraishi A."/>
            <person name="Satake H."/>
            <person name="Nakayama K."/>
        </authorList>
    </citation>
    <scope>NUCLEOTIDE SEQUENCE</scope>
</reference>
<evidence type="ECO:0000313" key="1">
    <source>
        <dbReference type="EMBL" id="GFC85633.1"/>
    </source>
</evidence>
<gene>
    <name evidence="1" type="ORF">Tci_857603</name>
</gene>
<dbReference type="AlphaFoldDB" id="A0A699RIN9"/>
<proteinExistence type="predicted"/>
<feature type="non-terminal residue" evidence="1">
    <location>
        <position position="1"/>
    </location>
</feature>
<dbReference type="EMBL" id="BKCJ011101002">
    <property type="protein sequence ID" value="GFC85633.1"/>
    <property type="molecule type" value="Genomic_DNA"/>
</dbReference>
<accession>A0A699RIN9</accession>
<organism evidence="1">
    <name type="scientific">Tanacetum cinerariifolium</name>
    <name type="common">Dalmatian daisy</name>
    <name type="synonym">Chrysanthemum cinerariifolium</name>
    <dbReference type="NCBI Taxonomy" id="118510"/>
    <lineage>
        <taxon>Eukaryota</taxon>
        <taxon>Viridiplantae</taxon>
        <taxon>Streptophyta</taxon>
        <taxon>Embryophyta</taxon>
        <taxon>Tracheophyta</taxon>
        <taxon>Spermatophyta</taxon>
        <taxon>Magnoliopsida</taxon>
        <taxon>eudicotyledons</taxon>
        <taxon>Gunneridae</taxon>
        <taxon>Pentapetalae</taxon>
        <taxon>asterids</taxon>
        <taxon>campanulids</taxon>
        <taxon>Asterales</taxon>
        <taxon>Asteraceae</taxon>
        <taxon>Asteroideae</taxon>
        <taxon>Anthemideae</taxon>
        <taxon>Anthemidinae</taxon>
        <taxon>Tanacetum</taxon>
    </lineage>
</organism>
<name>A0A699RIN9_TANCI</name>